<feature type="region of interest" description="Disordered" evidence="1">
    <location>
        <begin position="23"/>
        <end position="62"/>
    </location>
</feature>
<keyword evidence="3" id="KW-1185">Reference proteome</keyword>
<dbReference type="Proteomes" id="UP000664521">
    <property type="component" value="Unassembled WGS sequence"/>
</dbReference>
<gene>
    <name evidence="2" type="ORF">HETSPECPRED_003029</name>
</gene>
<proteinExistence type="predicted"/>
<feature type="region of interest" description="Disordered" evidence="1">
    <location>
        <begin position="83"/>
        <end position="102"/>
    </location>
</feature>
<feature type="compositionally biased region" description="Polar residues" evidence="1">
    <location>
        <begin position="512"/>
        <end position="535"/>
    </location>
</feature>
<protein>
    <submittedName>
        <fullName evidence="2">Uncharacterized protein</fullName>
    </submittedName>
</protein>
<feature type="compositionally biased region" description="Low complexity" evidence="1">
    <location>
        <begin position="178"/>
        <end position="195"/>
    </location>
</feature>
<comment type="caution">
    <text evidence="2">The sequence shown here is derived from an EMBL/GenBank/DDBJ whole genome shotgun (WGS) entry which is preliminary data.</text>
</comment>
<reference evidence="2" key="1">
    <citation type="submission" date="2021-03" db="EMBL/GenBank/DDBJ databases">
        <authorList>
            <person name="Tagirdzhanova G."/>
        </authorList>
    </citation>
    <scope>NUCLEOTIDE SEQUENCE</scope>
</reference>
<name>A0A8H3PI31_9LECA</name>
<evidence type="ECO:0000313" key="2">
    <source>
        <dbReference type="EMBL" id="CAF9941238.1"/>
    </source>
</evidence>
<evidence type="ECO:0000313" key="3">
    <source>
        <dbReference type="Proteomes" id="UP000664521"/>
    </source>
</evidence>
<feature type="compositionally biased region" description="Polar residues" evidence="1">
    <location>
        <begin position="196"/>
        <end position="207"/>
    </location>
</feature>
<feature type="compositionally biased region" description="Basic residues" evidence="1">
    <location>
        <begin position="89"/>
        <end position="101"/>
    </location>
</feature>
<dbReference type="EMBL" id="CAJPDS010000180">
    <property type="protein sequence ID" value="CAF9941238.1"/>
    <property type="molecule type" value="Genomic_DNA"/>
</dbReference>
<sequence length="549" mass="61183">MNLSPGRSDYCHCLKILYKMHGPPASQQIKRPRPDDSSDESPQPQPKKPKLGEHSARSASPPHYFHSLSKIWLTREALREFNRTTVRSKSPRPRTKGHRPLTRAFRAELRSRLHSASTPASDFLQHCTLEALRELKFFAKLGGPDLLDLRGYPEPAQPTLSTMNSTRSSRRKSRGKKAPASSSRSRPTTSNSKTTGITKVTKSSGSYDPNFHQRMIDNRIYPYGYEHPDGRFSPVPDNLDQINQMLAERRRSMSPSALPEEEFRNFRRADALANSESKTTGTVIPIIQGETRDARFTDGPDIRLANLANLMTGRDHKAKPDIWYGAHPGQIDPGIRDNKELGTYIVLTTTGSRPCAPNFFVEAKGPSGSSGVVMDQACFDGALGARGIHKLQTYHQQPPVYDNRAYTVSATYHASQLRMYAHHLRQPNGPGTDPEYYMELLRSWSLVGDRLTLLEGMTAFRNAEDWTEAQRNAAIEHANMVAHDIDTNGGDNDNRGNELTADVTVDSIANSFTSQSPFSAQMTSGTTRPDSTTPSEIAAQDFQPPKRPK</sequence>
<feature type="compositionally biased region" description="Basic residues" evidence="1">
    <location>
        <begin position="168"/>
        <end position="177"/>
    </location>
</feature>
<dbReference type="OrthoDB" id="5336565at2759"/>
<feature type="region of interest" description="Disordered" evidence="1">
    <location>
        <begin position="512"/>
        <end position="549"/>
    </location>
</feature>
<feature type="region of interest" description="Disordered" evidence="1">
    <location>
        <begin position="150"/>
        <end position="211"/>
    </location>
</feature>
<accession>A0A8H3PI31</accession>
<organism evidence="2 3">
    <name type="scientific">Heterodermia speciosa</name>
    <dbReference type="NCBI Taxonomy" id="116794"/>
    <lineage>
        <taxon>Eukaryota</taxon>
        <taxon>Fungi</taxon>
        <taxon>Dikarya</taxon>
        <taxon>Ascomycota</taxon>
        <taxon>Pezizomycotina</taxon>
        <taxon>Lecanoromycetes</taxon>
        <taxon>OSLEUM clade</taxon>
        <taxon>Lecanoromycetidae</taxon>
        <taxon>Caliciales</taxon>
        <taxon>Physciaceae</taxon>
        <taxon>Heterodermia</taxon>
    </lineage>
</organism>
<evidence type="ECO:0000256" key="1">
    <source>
        <dbReference type="SAM" id="MobiDB-lite"/>
    </source>
</evidence>
<dbReference type="AlphaFoldDB" id="A0A8H3PI31"/>